<evidence type="ECO:0000256" key="1">
    <source>
        <dbReference type="SAM" id="MobiDB-lite"/>
    </source>
</evidence>
<protein>
    <submittedName>
        <fullName evidence="2">Uncharacterized protein</fullName>
    </submittedName>
</protein>
<dbReference type="GeneID" id="14866988"/>
<dbReference type="EMBL" id="GL883026">
    <property type="protein sequence ID" value="EGG15259.1"/>
    <property type="molecule type" value="Genomic_DNA"/>
</dbReference>
<sequence>MILSRISHTAADNDNDDGDDNDNNHQKKQQLSLGQALLQLLNHDDKDRDTHLLLDNPKENDSFSTIDRELENQKEGDDDDDSIMISIIEAMTRSFIDIHKHEFKKSTLVDDTIIGITLDNQSASAASTTTTFKQYYRPLILFRYLYNNHLERFFKSINRIITNLVDDSLKRKALDTILLLKYFMSYQQQRGSVAGHSLTIRQYLLEPIVEMVIPNSLVKQQPTKLSIDTADCFISSSLNILNDQFNIDQSFLNTLTSFIDHLLLWYSNVQSKSLYCIAIRMLKEYINHCDEACESKEFYIGILPLLYFQYSLSTKDKLVEYYLKLLLNDDERIDYCCISFILILGLLSEKKMNQFKNDNVDKLLIVSYHLAQYNNEKRTKHYCSILIGITFSLNLNSDNNDGDRTIENIISMVLSKQEEPNNATLNFIAKSIITNQSLLYHFVSTMETISNTSNSLLLLEYLIKVPSIVLKFNDNILFEKLLNQLLKILYKQDKEFTKRIQIIFNGLEVNQLTRKLIFLIINDTTNDQEKLVLENTLSSLLEFNTMSVFELFIDLVLHNEIDSNETNDDISPSNLLFDSKQPITTTIDINQLLNLIPSIFKNIKWFSNPKDGNLTKILQKLLSLVKSSFIVEHLLDISRLKMDQQMIVGNDSEFQEHEIFQILSPILFLKSLLKHIHQQKQTNGDHQNALISGGDRILVVDQLYQLLSKRIRSNNLLMDIRKLSSECCSYFPCIYWVPTSLSMLSNENITMAINKDSSIVTMKLVMFSLCNSLLLNGVEMEPFIHSVAQVVDTLFHLQQVVGSTAEEIKKLQMGAGDCLAFMVCASVNDEGYLWKTFSFDLIHKSGMSQIKDIKSVHQALPTILKILKTPDSITATVTPMLYYTLLTVTKVLQVESLVKVSKSIIPSLVNIFSSDHNNHNSSSILLVKKKRKRISVTMEMTSMTFC</sequence>
<dbReference type="Proteomes" id="UP000007797">
    <property type="component" value="Unassembled WGS sequence"/>
</dbReference>
<evidence type="ECO:0000313" key="2">
    <source>
        <dbReference type="EMBL" id="EGG15259.1"/>
    </source>
</evidence>
<feature type="region of interest" description="Disordered" evidence="1">
    <location>
        <begin position="1"/>
        <end position="30"/>
    </location>
</feature>
<gene>
    <name evidence="2" type="ORF">DFA_10093</name>
</gene>
<dbReference type="KEGG" id="dfa:DFA_10093"/>
<name>F4Q990_CACFS</name>
<keyword evidence="3" id="KW-1185">Reference proteome</keyword>
<organism evidence="2 3">
    <name type="scientific">Cavenderia fasciculata</name>
    <name type="common">Slime mold</name>
    <name type="synonym">Dictyostelium fasciculatum</name>
    <dbReference type="NCBI Taxonomy" id="261658"/>
    <lineage>
        <taxon>Eukaryota</taxon>
        <taxon>Amoebozoa</taxon>
        <taxon>Evosea</taxon>
        <taxon>Eumycetozoa</taxon>
        <taxon>Dictyostelia</taxon>
        <taxon>Acytosteliales</taxon>
        <taxon>Cavenderiaceae</taxon>
        <taxon>Cavenderia</taxon>
    </lineage>
</organism>
<dbReference type="RefSeq" id="XP_004351979.1">
    <property type="nucleotide sequence ID" value="XM_004351927.1"/>
</dbReference>
<accession>F4Q990</accession>
<evidence type="ECO:0000313" key="3">
    <source>
        <dbReference type="Proteomes" id="UP000007797"/>
    </source>
</evidence>
<proteinExistence type="predicted"/>
<reference evidence="3" key="1">
    <citation type="journal article" date="2011" name="Genome Res.">
        <title>Phylogeny-wide analysis of social amoeba genomes highlights ancient origins for complex intercellular communication.</title>
        <authorList>
            <person name="Heidel A.J."/>
            <person name="Lawal H.M."/>
            <person name="Felder M."/>
            <person name="Schilde C."/>
            <person name="Helps N.R."/>
            <person name="Tunggal B."/>
            <person name="Rivero F."/>
            <person name="John U."/>
            <person name="Schleicher M."/>
            <person name="Eichinger L."/>
            <person name="Platzer M."/>
            <person name="Noegel A.A."/>
            <person name="Schaap P."/>
            <person name="Gloeckner G."/>
        </authorList>
    </citation>
    <scope>NUCLEOTIDE SEQUENCE [LARGE SCALE GENOMIC DNA]</scope>
    <source>
        <strain evidence="3">SH3</strain>
    </source>
</reference>
<dbReference type="AlphaFoldDB" id="F4Q990"/>
<dbReference type="OrthoDB" id="21548at2759"/>